<dbReference type="InterPro" id="IPR023210">
    <property type="entry name" value="NADP_OxRdtase_dom"/>
</dbReference>
<dbReference type="GO" id="GO:0016491">
    <property type="term" value="F:oxidoreductase activity"/>
    <property type="evidence" value="ECO:0007669"/>
    <property type="project" value="UniProtKB-KW"/>
</dbReference>
<dbReference type="Pfam" id="PF00248">
    <property type="entry name" value="Aldo_ket_red"/>
    <property type="match status" value="1"/>
</dbReference>
<dbReference type="PANTHER" id="PTHR43364">
    <property type="entry name" value="NADH-SPECIFIC METHYLGLYOXAL REDUCTASE-RELATED"/>
    <property type="match status" value="1"/>
</dbReference>
<comment type="caution">
    <text evidence="5">The sequence shown here is derived from an EMBL/GenBank/DDBJ whole genome shotgun (WGS) entry which is preliminary data.</text>
</comment>
<gene>
    <name evidence="5" type="ORF">SS7213T_11105</name>
</gene>
<dbReference type="PANTHER" id="PTHR43364:SF1">
    <property type="entry name" value="OXIDOREDUCTASE YDHF"/>
    <property type="match status" value="1"/>
</dbReference>
<evidence type="ECO:0000313" key="5">
    <source>
        <dbReference type="EMBL" id="EHJ07074.1"/>
    </source>
</evidence>
<dbReference type="PATRIC" id="fig|911238.3.peg.1963"/>
<dbReference type="EMBL" id="AEUN01000502">
    <property type="protein sequence ID" value="EHJ07074.1"/>
    <property type="molecule type" value="Genomic_DNA"/>
</dbReference>
<dbReference type="AlphaFoldDB" id="G5JL56"/>
<dbReference type="InterPro" id="IPR050523">
    <property type="entry name" value="AKR_Detox_Biosynth"/>
</dbReference>
<dbReference type="RefSeq" id="WP_002464906.1">
    <property type="nucleotide sequence ID" value="NZ_AEUN01000502.1"/>
</dbReference>
<feature type="domain" description="NADP-dependent oxidoreductase" evidence="4">
    <location>
        <begin position="14"/>
        <end position="290"/>
    </location>
</feature>
<organism evidence="5 6">
    <name type="scientific">Staphylococcus simiae CCM 7213 = CCUG 51256</name>
    <dbReference type="NCBI Taxonomy" id="911238"/>
    <lineage>
        <taxon>Bacteria</taxon>
        <taxon>Bacillati</taxon>
        <taxon>Bacillota</taxon>
        <taxon>Bacilli</taxon>
        <taxon>Bacillales</taxon>
        <taxon>Staphylococcaceae</taxon>
        <taxon>Staphylococcus</taxon>
    </lineage>
</organism>
<dbReference type="Gene3D" id="3.20.20.100">
    <property type="entry name" value="NADP-dependent oxidoreductase domain"/>
    <property type="match status" value="1"/>
</dbReference>
<protein>
    <submittedName>
        <fullName evidence="5">Aldo/keto reductase family oxidoreductase</fullName>
    </submittedName>
</protein>
<dbReference type="Proteomes" id="UP000005413">
    <property type="component" value="Unassembled WGS sequence"/>
</dbReference>
<keyword evidence="6" id="KW-1185">Reference proteome</keyword>
<sequence>MKRISINQHVTFSKLIQGFWRANQWNMTHQQLNTFINQLVERGITTMDHADIYGDYECEAIFGKALDLSPKLKENIQLVTKCGIVLPSNKYQFTDGHRYDLSSKHIIASVEQSLKNMNVDYVDNLLIHRPSPLMDPMEITEAVATLVDDGKIKSFGISNFNEQQYQLLSHQLTKEKLHISVNQLELSPYHVDNINNDIITTMYQQQVKVMAWSPFAGGQLFDPLDDKGQRIMAVIKQIANRYGVSPNAVIISWFDKLPHDIMPILGTSKLNRIDQAIEGLSITITNQEWFDIYTATLGHDIP</sequence>
<dbReference type="InterPro" id="IPR020471">
    <property type="entry name" value="AKR"/>
</dbReference>
<keyword evidence="1" id="KW-0521">NADP</keyword>
<evidence type="ECO:0000256" key="1">
    <source>
        <dbReference type="ARBA" id="ARBA00022857"/>
    </source>
</evidence>
<evidence type="ECO:0000259" key="4">
    <source>
        <dbReference type="Pfam" id="PF00248"/>
    </source>
</evidence>
<dbReference type="PRINTS" id="PR00069">
    <property type="entry name" value="ALDKETRDTASE"/>
</dbReference>
<name>G5JL56_9STAP</name>
<dbReference type="CDD" id="cd19092">
    <property type="entry name" value="AKR_BsYcsN_EcYdhF-like"/>
    <property type="match status" value="1"/>
</dbReference>
<comment type="similarity">
    <text evidence="3">Belongs to the aldo/keto reductase family. Aldo/keto reductase 2 subfamily.</text>
</comment>
<dbReference type="GO" id="GO:0005829">
    <property type="term" value="C:cytosol"/>
    <property type="evidence" value="ECO:0007669"/>
    <property type="project" value="TreeGrafter"/>
</dbReference>
<dbReference type="InterPro" id="IPR036812">
    <property type="entry name" value="NAD(P)_OxRdtase_dom_sf"/>
</dbReference>
<dbReference type="OrthoDB" id="9773828at2"/>
<reference evidence="5 6" key="1">
    <citation type="journal article" date="2012" name="BMC Genomics">
        <title>Comparative genomic analysis of the genus Staphylococcus including Staphylococcus aureus and its newly described sister species Staphylococcus simiae.</title>
        <authorList>
            <person name="Suzuki H."/>
            <person name="Lefebure T."/>
            <person name="Pavinski Bitar P."/>
            <person name="Stanhope M.J."/>
        </authorList>
    </citation>
    <scope>NUCLEOTIDE SEQUENCE [LARGE SCALE GENOMIC DNA]</scope>
    <source>
        <strain evidence="5 6">CCM 7213</strain>
    </source>
</reference>
<evidence type="ECO:0000256" key="3">
    <source>
        <dbReference type="ARBA" id="ARBA00038157"/>
    </source>
</evidence>
<keyword evidence="2" id="KW-0560">Oxidoreductase</keyword>
<evidence type="ECO:0000256" key="2">
    <source>
        <dbReference type="ARBA" id="ARBA00023002"/>
    </source>
</evidence>
<evidence type="ECO:0000313" key="6">
    <source>
        <dbReference type="Proteomes" id="UP000005413"/>
    </source>
</evidence>
<proteinExistence type="inferred from homology"/>
<dbReference type="FunFam" id="3.20.20.100:FF:000008">
    <property type="entry name" value="Aldo/keto reductase family oxidoreductase"/>
    <property type="match status" value="1"/>
</dbReference>
<dbReference type="SUPFAM" id="SSF51430">
    <property type="entry name" value="NAD(P)-linked oxidoreductase"/>
    <property type="match status" value="1"/>
</dbReference>
<accession>G5JL56</accession>